<keyword evidence="4" id="KW-1185">Reference proteome</keyword>
<dbReference type="EMBL" id="JBICBT010001270">
    <property type="protein sequence ID" value="KAL3075621.1"/>
    <property type="molecule type" value="Genomic_DNA"/>
</dbReference>
<evidence type="ECO:0000313" key="4">
    <source>
        <dbReference type="Proteomes" id="UP001620626"/>
    </source>
</evidence>
<proteinExistence type="predicted"/>
<feature type="coiled-coil region" evidence="1">
    <location>
        <begin position="121"/>
        <end position="175"/>
    </location>
</feature>
<gene>
    <name evidence="3" type="ORF">niasHT_034988</name>
</gene>
<keyword evidence="1" id="KW-0175">Coiled coil</keyword>
<name>A0ABD2I8M2_9BILA</name>
<feature type="compositionally biased region" description="Basic and acidic residues" evidence="2">
    <location>
        <begin position="1"/>
        <end position="19"/>
    </location>
</feature>
<accession>A0ABD2I8M2</accession>
<reference evidence="3 4" key="1">
    <citation type="submission" date="2024-10" db="EMBL/GenBank/DDBJ databases">
        <authorList>
            <person name="Kim D."/>
        </authorList>
    </citation>
    <scope>NUCLEOTIDE SEQUENCE [LARGE SCALE GENOMIC DNA]</scope>
    <source>
        <strain evidence="3">BH-2024</strain>
    </source>
</reference>
<evidence type="ECO:0000256" key="1">
    <source>
        <dbReference type="SAM" id="Coils"/>
    </source>
</evidence>
<evidence type="ECO:0000313" key="3">
    <source>
        <dbReference type="EMBL" id="KAL3075621.1"/>
    </source>
</evidence>
<dbReference type="AlphaFoldDB" id="A0ABD2I8M2"/>
<sequence>MEKQQQKSDQKQPKSDQKQKKVAVVLPRVVRKGNGMNGSKSDETRRSKFTADDLLVMQKIKEFHEKNTAEENWHLKGELKRQQLATDLRVLKLEAENKELWTKLKEQRKDTKLALEQQKLANQLRTSKLEAELEQQKLANQLRTSKLEAELERLANELRTSKLEAELERQKLANEFKERLMKMEIERLNERLMKTGGEKK</sequence>
<comment type="caution">
    <text evidence="3">The sequence shown here is derived from an EMBL/GenBank/DDBJ whole genome shotgun (WGS) entry which is preliminary data.</text>
</comment>
<protein>
    <submittedName>
        <fullName evidence="3">Uncharacterized protein</fullName>
    </submittedName>
</protein>
<dbReference type="Proteomes" id="UP001620626">
    <property type="component" value="Unassembled WGS sequence"/>
</dbReference>
<feature type="region of interest" description="Disordered" evidence="2">
    <location>
        <begin position="1"/>
        <end position="48"/>
    </location>
</feature>
<evidence type="ECO:0000256" key="2">
    <source>
        <dbReference type="SAM" id="MobiDB-lite"/>
    </source>
</evidence>
<organism evidence="3 4">
    <name type="scientific">Heterodera trifolii</name>
    <dbReference type="NCBI Taxonomy" id="157864"/>
    <lineage>
        <taxon>Eukaryota</taxon>
        <taxon>Metazoa</taxon>
        <taxon>Ecdysozoa</taxon>
        <taxon>Nematoda</taxon>
        <taxon>Chromadorea</taxon>
        <taxon>Rhabditida</taxon>
        <taxon>Tylenchina</taxon>
        <taxon>Tylenchomorpha</taxon>
        <taxon>Tylenchoidea</taxon>
        <taxon>Heteroderidae</taxon>
        <taxon>Heteroderinae</taxon>
        <taxon>Heterodera</taxon>
    </lineage>
</organism>